<dbReference type="EMBL" id="CP095046">
    <property type="protein sequence ID" value="UOQ72314.1"/>
    <property type="molecule type" value="Genomic_DNA"/>
</dbReference>
<sequence>MKTSTRLFLLLTLVLAQVSALASTIHTSLGQHRPAYPIQQAPSRPGEGAQAVTLSVYPNPSRGW</sequence>
<evidence type="ECO:0000256" key="1">
    <source>
        <dbReference type="SAM" id="SignalP"/>
    </source>
</evidence>
<proteinExistence type="predicted"/>
<dbReference type="Proteomes" id="UP000831796">
    <property type="component" value="Chromosome"/>
</dbReference>
<accession>A0A8T9Q415</accession>
<gene>
    <name evidence="2" type="ORF">MUN79_27850</name>
</gene>
<feature type="chain" id="PRO_5035781551" evidence="1">
    <location>
        <begin position="23"/>
        <end position="64"/>
    </location>
</feature>
<feature type="signal peptide" evidence="1">
    <location>
        <begin position="1"/>
        <end position="22"/>
    </location>
</feature>
<keyword evidence="3" id="KW-1185">Reference proteome</keyword>
<protein>
    <submittedName>
        <fullName evidence="2">Uncharacterized protein</fullName>
    </submittedName>
</protein>
<dbReference type="KEGG" id="hcu:MUN79_27850"/>
<evidence type="ECO:0000313" key="3">
    <source>
        <dbReference type="Proteomes" id="UP000831796"/>
    </source>
</evidence>
<organism evidence="2 3">
    <name type="scientific">Hymenobacter cellulosilyticus</name>
    <dbReference type="NCBI Taxonomy" id="2932248"/>
    <lineage>
        <taxon>Bacteria</taxon>
        <taxon>Pseudomonadati</taxon>
        <taxon>Bacteroidota</taxon>
        <taxon>Cytophagia</taxon>
        <taxon>Cytophagales</taxon>
        <taxon>Hymenobacteraceae</taxon>
        <taxon>Hymenobacter</taxon>
    </lineage>
</organism>
<dbReference type="RefSeq" id="WP_244675702.1">
    <property type="nucleotide sequence ID" value="NZ_CP095046.1"/>
</dbReference>
<keyword evidence="1" id="KW-0732">Signal</keyword>
<evidence type="ECO:0000313" key="2">
    <source>
        <dbReference type="EMBL" id="UOQ72314.1"/>
    </source>
</evidence>
<name>A0A8T9Q415_9BACT</name>
<dbReference type="AlphaFoldDB" id="A0A8T9Q415"/>
<reference evidence="2" key="1">
    <citation type="submission" date="2022-04" db="EMBL/GenBank/DDBJ databases">
        <title>Hymenobacter sp. isolated from the air.</title>
        <authorList>
            <person name="Won M."/>
            <person name="Lee C.-M."/>
            <person name="Woen H.-Y."/>
            <person name="Kwon S.-W."/>
        </authorList>
    </citation>
    <scope>NUCLEOTIDE SEQUENCE</scope>
    <source>
        <strain evidence="2">5116S-3</strain>
    </source>
</reference>